<evidence type="ECO:0000256" key="2">
    <source>
        <dbReference type="ARBA" id="ARBA00023002"/>
    </source>
</evidence>
<dbReference type="InterPro" id="IPR012349">
    <property type="entry name" value="Split_barrel_FMN-bd"/>
</dbReference>
<evidence type="ECO:0000259" key="3">
    <source>
        <dbReference type="SMART" id="SM00903"/>
    </source>
</evidence>
<dbReference type="RefSeq" id="WP_006332786.1">
    <property type="nucleotide sequence ID" value="NZ_BAHC01000085.1"/>
</dbReference>
<evidence type="ECO:0000256" key="1">
    <source>
        <dbReference type="ARBA" id="ARBA00008898"/>
    </source>
</evidence>
<dbReference type="GO" id="GO:0010181">
    <property type="term" value="F:FMN binding"/>
    <property type="evidence" value="ECO:0007669"/>
    <property type="project" value="InterPro"/>
</dbReference>
<dbReference type="eggNOG" id="COG1853">
    <property type="taxonomic scope" value="Bacteria"/>
</dbReference>
<dbReference type="PANTHER" id="PTHR30466:SF11">
    <property type="entry name" value="FLAVIN-DEPENDENT MONOOXYGENASE, REDUCTASE SUBUNIT HSAB"/>
    <property type="match status" value="1"/>
</dbReference>
<accession>K6WUD2</accession>
<dbReference type="Proteomes" id="UP000008363">
    <property type="component" value="Unassembled WGS sequence"/>
</dbReference>
<gene>
    <name evidence="4" type="ORF">GORHZ_085_00310</name>
</gene>
<organism evidence="4 5">
    <name type="scientific">Gordonia rhizosphera NBRC 16068</name>
    <dbReference type="NCBI Taxonomy" id="1108045"/>
    <lineage>
        <taxon>Bacteria</taxon>
        <taxon>Bacillati</taxon>
        <taxon>Actinomycetota</taxon>
        <taxon>Actinomycetes</taxon>
        <taxon>Mycobacteriales</taxon>
        <taxon>Gordoniaceae</taxon>
        <taxon>Gordonia</taxon>
    </lineage>
</organism>
<keyword evidence="5" id="KW-1185">Reference proteome</keyword>
<dbReference type="GO" id="GO:0042602">
    <property type="term" value="F:riboflavin reductase (NADPH) activity"/>
    <property type="evidence" value="ECO:0007669"/>
    <property type="project" value="TreeGrafter"/>
</dbReference>
<proteinExistence type="inferred from homology"/>
<dbReference type="OrthoDB" id="9792858at2"/>
<protein>
    <submittedName>
        <fullName evidence="4">Putative oxidoreductase</fullName>
    </submittedName>
</protein>
<dbReference type="PANTHER" id="PTHR30466">
    <property type="entry name" value="FLAVIN REDUCTASE"/>
    <property type="match status" value="1"/>
</dbReference>
<name>K6WUD2_9ACTN</name>
<dbReference type="EMBL" id="BAHC01000085">
    <property type="protein sequence ID" value="GAB90164.1"/>
    <property type="molecule type" value="Genomic_DNA"/>
</dbReference>
<dbReference type="Pfam" id="PF01613">
    <property type="entry name" value="Flavin_Reduct"/>
    <property type="match status" value="1"/>
</dbReference>
<dbReference type="STRING" id="1108045.GORHZ_085_00310"/>
<evidence type="ECO:0000313" key="5">
    <source>
        <dbReference type="Proteomes" id="UP000008363"/>
    </source>
</evidence>
<feature type="domain" description="Flavin reductase like" evidence="3">
    <location>
        <begin position="24"/>
        <end position="169"/>
    </location>
</feature>
<comment type="similarity">
    <text evidence="1">Belongs to the non-flavoprotein flavin reductase family.</text>
</comment>
<dbReference type="AlphaFoldDB" id="K6WUD2"/>
<comment type="caution">
    <text evidence="4">The sequence shown here is derived from an EMBL/GenBank/DDBJ whole genome shotgun (WGS) entry which is preliminary data.</text>
</comment>
<dbReference type="SMART" id="SM00903">
    <property type="entry name" value="Flavin_Reduct"/>
    <property type="match status" value="1"/>
</dbReference>
<evidence type="ECO:0000313" key="4">
    <source>
        <dbReference type="EMBL" id="GAB90164.1"/>
    </source>
</evidence>
<dbReference type="SUPFAM" id="SSF50475">
    <property type="entry name" value="FMN-binding split barrel"/>
    <property type="match status" value="1"/>
</dbReference>
<keyword evidence="2" id="KW-0560">Oxidoreductase</keyword>
<sequence length="175" mass="18542">MTATLPLASDITTQIDQLHYRTVMGHLPTGVVVLAVMNSDYDHPCGLVVGTFQSLSLDPALVTFSVAHTSTSWPKVRAAGRLSASVLAAGQEPVCGALSRKQTDKFDGVDWALSDNGSPRIAGAHAWIDCEVAHEFDGGDHVIVIARVLSMDVGIDSEPLVFHRGRLGGLRDAVA</sequence>
<reference evidence="4 5" key="1">
    <citation type="submission" date="2012-08" db="EMBL/GenBank/DDBJ databases">
        <title>Whole genome shotgun sequence of Gordonia rhizosphera NBRC 16068.</title>
        <authorList>
            <person name="Takarada H."/>
            <person name="Isaki S."/>
            <person name="Hosoyama A."/>
            <person name="Tsuchikane K."/>
            <person name="Katsumata H."/>
            <person name="Baba S."/>
            <person name="Ohji S."/>
            <person name="Yamazaki S."/>
            <person name="Fujita N."/>
        </authorList>
    </citation>
    <scope>NUCLEOTIDE SEQUENCE [LARGE SCALE GENOMIC DNA]</scope>
    <source>
        <strain evidence="4 5">NBRC 16068</strain>
    </source>
</reference>
<dbReference type="InterPro" id="IPR050268">
    <property type="entry name" value="NADH-dep_flavin_reductase"/>
</dbReference>
<dbReference type="InterPro" id="IPR002563">
    <property type="entry name" value="Flavin_Rdtase-like_dom"/>
</dbReference>
<dbReference type="Gene3D" id="2.30.110.10">
    <property type="entry name" value="Electron Transport, Fmn-binding Protein, Chain A"/>
    <property type="match status" value="1"/>
</dbReference>